<dbReference type="RefSeq" id="WP_072912690.1">
    <property type="nucleotide sequence ID" value="NZ_FRAR01000011.1"/>
</dbReference>
<dbReference type="Gene3D" id="2.60.120.260">
    <property type="entry name" value="Galactose-binding domain-like"/>
    <property type="match status" value="1"/>
</dbReference>
<organism evidence="1 2">
    <name type="scientific">Desulforamulus aeronauticus DSM 10349</name>
    <dbReference type="NCBI Taxonomy" id="1121421"/>
    <lineage>
        <taxon>Bacteria</taxon>
        <taxon>Bacillati</taxon>
        <taxon>Bacillota</taxon>
        <taxon>Clostridia</taxon>
        <taxon>Eubacteriales</taxon>
        <taxon>Peptococcaceae</taxon>
        <taxon>Desulforamulus</taxon>
    </lineage>
</organism>
<protein>
    <recommendedName>
        <fullName evidence="3">SipL SPOCS domain-containing protein</fullName>
    </recommendedName>
</protein>
<gene>
    <name evidence="1" type="ORF">SAMN02745123_01555</name>
</gene>
<evidence type="ECO:0000313" key="1">
    <source>
        <dbReference type="EMBL" id="SHK34395.1"/>
    </source>
</evidence>
<keyword evidence="2" id="KW-1185">Reference proteome</keyword>
<evidence type="ECO:0008006" key="3">
    <source>
        <dbReference type="Google" id="ProtNLM"/>
    </source>
</evidence>
<dbReference type="EMBL" id="FRAR01000011">
    <property type="protein sequence ID" value="SHK34395.1"/>
    <property type="molecule type" value="Genomic_DNA"/>
</dbReference>
<dbReference type="OrthoDB" id="1785142at2"/>
<dbReference type="AlphaFoldDB" id="A0A1M6RPM2"/>
<proteinExistence type="predicted"/>
<dbReference type="STRING" id="1121421.SAMN02745123_01555"/>
<reference evidence="2" key="1">
    <citation type="submission" date="2016-11" db="EMBL/GenBank/DDBJ databases">
        <authorList>
            <person name="Varghese N."/>
            <person name="Submissions S."/>
        </authorList>
    </citation>
    <scope>NUCLEOTIDE SEQUENCE [LARGE SCALE GENOMIC DNA]</scope>
    <source>
        <strain evidence="2">DSM 10349</strain>
    </source>
</reference>
<dbReference type="Proteomes" id="UP000183997">
    <property type="component" value="Unassembled WGS sequence"/>
</dbReference>
<sequence length="377" mass="40859">MPNGNESVALPFGGCVLVKLPIVIADIVDSITVDNVTCLDEQAKKVDHIDVKVEDLEADPVWSGLISPSNPHYRPPCTSTKATFHAYDPEPCGVRQLRSVNIHGNIHKQIYFVNRNDEVRHMGEDIPFTCNIKPDQDIFVENSGNVDFEFKNVDIEVSFHLPRATRIQQVATVSFTLKITEDQQIFIQTCIPNGGLIGTQVLSNTSFETFTGCTLSEGWGQSNAAAGQPGRNGGYSVGLGGQLQNPGGTGTPCSVSAGEQASIFQSIPAATLRPGLVYEFCFWVRDNVNGQIGVMENYNVEARIRFLDASGQTINSVKTERRSATQITNAWSQVCFTSNPVPEGTTSGVVEIVFIPETGNTAFVLIDDATLTVKSAT</sequence>
<name>A0A1M6RPM2_9FIRM</name>
<accession>A0A1M6RPM2</accession>
<evidence type="ECO:0000313" key="2">
    <source>
        <dbReference type="Proteomes" id="UP000183997"/>
    </source>
</evidence>